<dbReference type="EMBL" id="KY575056">
    <property type="protein sequence ID" value="ATI20353.1"/>
    <property type="molecule type" value="Genomic_DNA"/>
</dbReference>
<organism evidence="2">
    <name type="scientific">Juglanconis oblonga</name>
    <dbReference type="NCBI Taxonomy" id="1940568"/>
    <lineage>
        <taxon>Eukaryota</taxon>
        <taxon>Fungi</taxon>
        <taxon>Dikarya</taxon>
        <taxon>Ascomycota</taxon>
        <taxon>Pezizomycotina</taxon>
        <taxon>Sordariomycetes</taxon>
        <taxon>Sordariomycetidae</taxon>
        <taxon>Diaporthales</taxon>
        <taxon>Juglanconidaceae</taxon>
        <taxon>Juglanconis</taxon>
    </lineage>
</organism>
<dbReference type="GO" id="GO:0004519">
    <property type="term" value="F:endonuclease activity"/>
    <property type="evidence" value="ECO:0007669"/>
    <property type="project" value="InterPro"/>
</dbReference>
<dbReference type="InterPro" id="IPR000305">
    <property type="entry name" value="GIY-YIG_endonuc"/>
</dbReference>
<dbReference type="PROSITE" id="PS50164">
    <property type="entry name" value="GIY_YIG"/>
    <property type="match status" value="1"/>
</dbReference>
<dbReference type="SMART" id="SM00465">
    <property type="entry name" value="GIYc"/>
    <property type="match status" value="1"/>
</dbReference>
<name>A0A291LIL6_9PEZI</name>
<protein>
    <submittedName>
        <fullName evidence="2">Ribosomal protein S3</fullName>
    </submittedName>
</protein>
<evidence type="ECO:0000259" key="1">
    <source>
        <dbReference type="PROSITE" id="PS50164"/>
    </source>
</evidence>
<dbReference type="AlphaFoldDB" id="A0A291LIL6"/>
<dbReference type="Gene3D" id="3.40.1440.10">
    <property type="entry name" value="GIY-YIG endonuclease"/>
    <property type="match status" value="1"/>
</dbReference>
<dbReference type="Pfam" id="PF01541">
    <property type="entry name" value="GIY-YIG"/>
    <property type="match status" value="1"/>
</dbReference>
<evidence type="ECO:0000313" key="2">
    <source>
        <dbReference type="EMBL" id="ATI20353.1"/>
    </source>
</evidence>
<keyword evidence="2" id="KW-0687">Ribonucleoprotein</keyword>
<dbReference type="InterPro" id="IPR035901">
    <property type="entry name" value="GIY-YIG_endonuc_sf"/>
</dbReference>
<gene>
    <name evidence="2" type="primary">rps3</name>
</gene>
<dbReference type="SUPFAM" id="SSF82771">
    <property type="entry name" value="GIY-YIG endonuclease"/>
    <property type="match status" value="1"/>
</dbReference>
<sequence length="975" mass="114796">MKENPNLIKGAATRPNLVKSKTDLNSLFFPAAASEEARDNFNKLGVRQEVITSNSNQNLDIKEMVIPTIFKQNVKNNLKLRPFNDIISDVGDIQYFPAWSKEWRNSVYHYNGNLIKNFPVYDINLVKIIKGYFNIYFNHIFLNYKHVLNRKRRLSFNKIFFARPEIKHTNSKGIVTLYTFNREKIALNQKMKYVSYFIWRLSCYLRSGKGNATLRLPIKRRIISREWLKKYDLLVDEERSNLLRKYKYKTMHWKKFNKVLDRVMNAKLYRLRIRKWVWSPKAEMMTCIEPYMGYLKQIEKFFFRFNIVFIIMKDRNLLQDFYAYFSALKASQIKAKEQANKWVKIFWRREFTIIRKYKFKLNLNKYKFEEKFLRILSNILSKIYSKQIEFNIVNLKNIVFNTDLFTEISTKKIQKRNTRVSKIIHIMLNKAKLPGVNRIQEKGRIVKNVNLNLVENKYRTLDLKNILSRKLNLDKLLNKTYVNYIKHNKIYPLSLTKGVQPYYISDIFLSRKNFAESEEFFNFSMIGRSGDWIWKWWKNKVYFYTRPSSIYYVLYNLVFNSIKYKNLHGIKMEVKGRLTPRYRADRSVYKVKWKGGLRDIASSYKGLPVRKNRGNLNPNVSYSIFSSKRRVGAFAVKGWTGAKYYSINSSPSLPSHPIVKYSNVIENKRIILKENKGKAGVYRWVNNLNGKSYIGSSINLSVRLHNYFNIRYLNKELKIGNSIIYRTLLKNRHKNFSLEILEYCEPSLTISNEQKYFDMLKPEYNILKIAGSNLGYKHSPQTLIKLKNRVHTLEQRVRQLEALKIVHADKDYQATRNNAIMRYNASAKRMEDIKGFSHAVEVLDTLTNIKKNYYSKAEAARAIQCTGSTITLALKEFSDKGVSRLVKKRYLITLAESNMKVKDEKPVVSNSYSVRVVIVDISTGISTTYLSLNGAAVGIGCHPSTVARAWINLKERGADSIVIKKRYKLIREKGV</sequence>
<dbReference type="NCBIfam" id="TIGR01453">
    <property type="entry name" value="grpIintron_endo"/>
    <property type="match status" value="1"/>
</dbReference>
<keyword evidence="2" id="KW-0496">Mitochondrion</keyword>
<reference evidence="2" key="1">
    <citation type="submission" date="2017-02" db="EMBL/GenBank/DDBJ databases">
        <title>Fungal Comparative Genomics of Melanconis species and Ophiognomonia clavigignenti-juglandacearum at Different Phylogenetic Distances.</title>
        <authorList>
            <person name="Demers J.E."/>
            <person name="Castlebury L.A."/>
        </authorList>
    </citation>
    <scope>NUCLEOTIDE SEQUENCE</scope>
    <source>
        <strain evidence="2">MAFF410216</strain>
    </source>
</reference>
<dbReference type="CDD" id="cd10445">
    <property type="entry name" value="GIY-YIG_bI1_like"/>
    <property type="match status" value="1"/>
</dbReference>
<feature type="domain" description="GIY-YIG" evidence="1">
    <location>
        <begin position="677"/>
        <end position="766"/>
    </location>
</feature>
<accession>A0A291LIL6</accession>
<dbReference type="GO" id="GO:0005840">
    <property type="term" value="C:ribosome"/>
    <property type="evidence" value="ECO:0007669"/>
    <property type="project" value="UniProtKB-KW"/>
</dbReference>
<proteinExistence type="predicted"/>
<keyword evidence="2" id="KW-0689">Ribosomal protein</keyword>
<dbReference type="InterPro" id="IPR006350">
    <property type="entry name" value="Intron_endoG1"/>
</dbReference>
<geneLocation type="mitochondrion" evidence="2"/>